<dbReference type="Proteomes" id="UP001327986">
    <property type="component" value="Chromosome"/>
</dbReference>
<proteinExistence type="predicted"/>
<accession>A0AB38ZA09</accession>
<feature type="compositionally biased region" description="Basic and acidic residues" evidence="1">
    <location>
        <begin position="1448"/>
        <end position="1463"/>
    </location>
</feature>
<sequence length="1572" mass="170992">MRSPNGEISVTVNNGIFTLTDKDGSIYNLTVKGIPGDTIQYVTNYLRDQGLNKDTVDVAANKYAAIIDKTKDTESVSNKSDSSSNFRSSGRAITIESEEAGHQPNYTAITVESEAAGSNKRYTSITEESLAAGSSKGVVEQEPQIGDKQYTYITEESIAAGSGKRFIGEPVNDSDTSTDNSADTTGTDNNVSVTVDNSTAWTFTTPNGTVYTVPMAGLAWSDPAKMHEYITNYLASIGAPANVIMEAVSRMPDVMGNNGLREPRTDEFGNPIDNTEEIKNIIAGNDQSLAYITALKAFLDAKEFSSLSPEDQFKKAIEYGLIPVDSVYVPPDAGYNVGQNAPPGMPDDVAVSLGLLPSNEQIPFNVPNFNWAYLPKADADQYFAELKKIVGYDITSANLKQAMREAQKTITLQNLRNSSEAIVLKRFMRGEGDTQTFDIFAAYKAGIPDNVIERAVGLSKADSVDIKYLLKYVDDTGNVDIQQAVSDGWGKGILQKWFGLSDTDFKNAEFVSDYEDANLMEKIGMAFKKDPGEFLKNVGLSMIPIVGTATMWEDKGKKGFDAEDFTSGWNLLSIGLDIAIFIPFIGGVSALAKTGIGAGRAIAKETLMTTRGLIVAPITTALHPIATTKAIFAPLGVLLSKVKMPNATFWRGSGSQTMDIAKVLANPASVETTKAMDEAIMLRNGGKASGSVPILVDGTEIGTIKWSDAGFQTVLKNSVGHSTPFGEPFTKGVMAKDEGLFLSPNMNLGLTSRTATGATPGYVFNNKTLVGQIGENGRMVDSHNNIIGQIADNSKAISINNTKLGTVSIENNKAYLVRPDGTRYEVKIQPGGAIVAGDRLLGEFYFHQPVYKNGKKIGTIDGSGKIVDLNGNIIGKATPNVVGFLPPGTKVYGEGKVVVGQIKETPTFAIFYNSGLSRLPNAISDARTMDEMASKAWSYVKSNQSTGEIFPVFKQYAKYIEDEALMTPGSRAIPVLDDKGKPVVLNTVGPDGKKINVPLLQMVTPDWFEKSLEITRALAGKADMLKPRPLSQVIGKVESLPGGMDEDFIAYMRQHPDNVLYGSTAEYTFTGGRKPGDLDIQSPTPEKTANDIANIARRYTANAVKVSKVATHYTVSQLKDGLWKNIADISELGWKKTDAGFKKLNAPINTVKVEGITMEAPSTQLYSLLNRTLANFEKQDRFTAMVSKLGGELDLGIGAKAPSLADLYKLKARGIYNTVRDIFIPNLQKKINYEALAKSNPELTVKIEKVFTADADTQKALLAEIREKSPKLADKLEDLLSERNMSNAARLEAAQQIAPDLIPEVRELLRSEQRSMSAARIAAMTAGRDGRASALVIAGRLAKVAAMEKVRLEEEINRRAKLIEKELRKLPVRMPGFGNMSKTRITAKTLERKLRTGGGDYVSLRSRIPPSRGERVPPPRVPTTNPPDNSLPRAEPSRIKPPDFNYKGGKEHTDSQKDSDTRKPRLKSGDVAWKQGELGTGDDKRPVWIIKRANGTHEYVFRPPEGATRLEGTPEETFFTRGKKPPTNLTQKMGVTTAKINLKDSPEIKFVQTKAPKFKPYIPKSVRRSIGM</sequence>
<evidence type="ECO:0000313" key="2">
    <source>
        <dbReference type="EMBL" id="WRO07386.1"/>
    </source>
</evidence>
<dbReference type="EMBL" id="CP141531">
    <property type="protein sequence ID" value="WRO07386.1"/>
    <property type="molecule type" value="Genomic_DNA"/>
</dbReference>
<gene>
    <name evidence="2" type="ORF">VLL09_00360</name>
</gene>
<reference evidence="2" key="1">
    <citation type="submission" date="2023-12" db="EMBL/GenBank/DDBJ databases">
        <title>Isolation of organohalide respiring bacteria Dehalococcoides mccartyi strain GPTCE1 in groundwater collected near a chemical plant in Suzhou, China.</title>
        <authorList>
            <person name="Liu G."/>
        </authorList>
    </citation>
    <scope>NUCLEOTIDE SEQUENCE</scope>
    <source>
        <strain evidence="2">GPTCE1</strain>
    </source>
</reference>
<dbReference type="RefSeq" id="WP_324665028.1">
    <property type="nucleotide sequence ID" value="NZ_CP141531.1"/>
</dbReference>
<feature type="compositionally biased region" description="Low complexity" evidence="1">
    <location>
        <begin position="173"/>
        <end position="190"/>
    </location>
</feature>
<organism evidence="2 3">
    <name type="scientific">Dehalococcoides mccartyi</name>
    <dbReference type="NCBI Taxonomy" id="61435"/>
    <lineage>
        <taxon>Bacteria</taxon>
        <taxon>Bacillati</taxon>
        <taxon>Chloroflexota</taxon>
        <taxon>Dehalococcoidia</taxon>
        <taxon>Dehalococcoidales</taxon>
        <taxon>Dehalococcoidaceae</taxon>
        <taxon>Dehalococcoides</taxon>
    </lineage>
</organism>
<feature type="region of interest" description="Disordered" evidence="1">
    <location>
        <begin position="165"/>
        <end position="190"/>
    </location>
</feature>
<name>A0AB38ZA09_9CHLR</name>
<protein>
    <submittedName>
        <fullName evidence="2">Uncharacterized protein</fullName>
    </submittedName>
</protein>
<evidence type="ECO:0000313" key="3">
    <source>
        <dbReference type="Proteomes" id="UP001327986"/>
    </source>
</evidence>
<feature type="region of interest" description="Disordered" evidence="1">
    <location>
        <begin position="1383"/>
        <end position="1478"/>
    </location>
</feature>
<evidence type="ECO:0000256" key="1">
    <source>
        <dbReference type="SAM" id="MobiDB-lite"/>
    </source>
</evidence>